<gene>
    <name evidence="2" type="primary">ORF7</name>
</gene>
<reference evidence="2" key="1">
    <citation type="submission" date="2023-01" db="EMBL/GenBank/DDBJ databases">
        <title>Panoramic Analysis of Coronaviruses Carried by Representative Bat Species in Southern China to Better Understand the Coronavirus Sphere.</title>
        <authorList>
            <person name="Han Y."/>
            <person name="Xu P."/>
            <person name="Wang Y."/>
            <person name="Zhao W."/>
            <person name="Wang J."/>
            <person name="Jin Q."/>
            <person name="Wu Z."/>
        </authorList>
    </citation>
    <scope>NUCLEOTIDE SEQUENCE</scope>
    <source>
        <strain evidence="2">BtRs-AlphaCoV/HI2019-Q230</strain>
    </source>
</reference>
<accession>A0AA49EBV5</accession>
<keyword evidence="1" id="KW-0812">Transmembrane</keyword>
<evidence type="ECO:0000256" key="1">
    <source>
        <dbReference type="SAM" id="Phobius"/>
    </source>
</evidence>
<proteinExistence type="predicted"/>
<dbReference type="EMBL" id="OQ175250">
    <property type="protein sequence ID" value="WCC63120.1"/>
    <property type="molecule type" value="Genomic_RNA"/>
</dbReference>
<sequence>MNQIVLVLCWLLCFSVLLDWYFHITFHACQVDTWRGLVYQCNWSWSLFFEDFSSWFKCLSVVVIFFFAAISFLFADFALEIFDLFEQLLLNIGRCCRFA</sequence>
<evidence type="ECO:0000313" key="2">
    <source>
        <dbReference type="EMBL" id="WCC63120.1"/>
    </source>
</evidence>
<organism evidence="2">
    <name type="scientific">Bat Coronavirus RsHI19</name>
    <dbReference type="NCBI Taxonomy" id="3018907"/>
    <lineage>
        <taxon>Viruses</taxon>
        <taxon>Riboviria</taxon>
        <taxon>Orthornavirae</taxon>
        <taxon>Pisuviricota</taxon>
        <taxon>Pisoniviricetes</taxon>
        <taxon>Nidovirales</taxon>
        <taxon>Cornidovirineae</taxon>
        <taxon>Coronaviridae</taxon>
        <taxon>Orthocoronavirinae</taxon>
    </lineage>
</organism>
<keyword evidence="1" id="KW-0472">Membrane</keyword>
<feature type="transmembrane region" description="Helical" evidence="1">
    <location>
        <begin position="54"/>
        <end position="75"/>
    </location>
</feature>
<keyword evidence="1" id="KW-1133">Transmembrane helix</keyword>
<protein>
    <submittedName>
        <fullName evidence="2">ORF7 protein</fullName>
    </submittedName>
</protein>
<name>A0AA49EBV5_9NIDO</name>